<dbReference type="Proteomes" id="UP001217838">
    <property type="component" value="Unassembled WGS sequence"/>
</dbReference>
<comment type="caution">
    <text evidence="2">The sequence shown here is derived from an EMBL/GenBank/DDBJ whole genome shotgun (WGS) entry which is preliminary data.</text>
</comment>
<name>A0ABT5BAM7_9BACT</name>
<evidence type="ECO:0008006" key="4">
    <source>
        <dbReference type="Google" id="ProtNLM"/>
    </source>
</evidence>
<protein>
    <recommendedName>
        <fullName evidence="4">Lipoprotein</fullName>
    </recommendedName>
</protein>
<reference evidence="2 3" key="1">
    <citation type="submission" date="2022-11" db="EMBL/GenBank/DDBJ databases">
        <title>Minimal conservation of predation-associated metabolite biosynthetic gene clusters underscores biosynthetic potential of Myxococcota including descriptions for ten novel species: Archangium lansinium sp. nov., Myxococcus landrumus sp. nov., Nannocystis bai.</title>
        <authorList>
            <person name="Ahearne A."/>
            <person name="Stevens C."/>
            <person name="Dowd S."/>
        </authorList>
    </citation>
    <scope>NUCLEOTIDE SEQUENCE [LARGE SCALE GENOMIC DNA]</scope>
    <source>
        <strain evidence="2 3">NCELM</strain>
    </source>
</reference>
<evidence type="ECO:0000256" key="1">
    <source>
        <dbReference type="SAM" id="MobiDB-lite"/>
    </source>
</evidence>
<sequence length="205" mass="22223">MFKNTCSFALAIAGAALLSGCKKYAIEPPTGFVEVSSNTFETRMKAQDDVGLRVHRFENVRGGTLGYWAADLVTKLGKRGYVLTNQQPARSKNGREGTRFDFDYTIPGTDEPKFYTVVLFVTDAYKFTLELAGDREWAKAYQARADTIASELKVRGCKTASKICRGPQPPKLSSPPPDPIPGLPEPPDPATPAAPASTPTPTPNP</sequence>
<accession>A0ABT5BAM7</accession>
<feature type="compositionally biased region" description="Pro residues" evidence="1">
    <location>
        <begin position="167"/>
        <end position="205"/>
    </location>
</feature>
<evidence type="ECO:0000313" key="3">
    <source>
        <dbReference type="Proteomes" id="UP001217838"/>
    </source>
</evidence>
<dbReference type="EMBL" id="JAQNDN010000013">
    <property type="protein sequence ID" value="MDC0670493.1"/>
    <property type="molecule type" value="Genomic_DNA"/>
</dbReference>
<dbReference type="RefSeq" id="WP_272000311.1">
    <property type="nucleotide sequence ID" value="NZ_JAQNDN010000013.1"/>
</dbReference>
<proteinExistence type="predicted"/>
<gene>
    <name evidence="2" type="ORF">POL58_22240</name>
</gene>
<keyword evidence="3" id="KW-1185">Reference proteome</keyword>
<feature type="region of interest" description="Disordered" evidence="1">
    <location>
        <begin position="160"/>
        <end position="205"/>
    </location>
</feature>
<dbReference type="PROSITE" id="PS51257">
    <property type="entry name" value="PROKAR_LIPOPROTEIN"/>
    <property type="match status" value="1"/>
</dbReference>
<evidence type="ECO:0000313" key="2">
    <source>
        <dbReference type="EMBL" id="MDC0670493.1"/>
    </source>
</evidence>
<organism evidence="2 3">
    <name type="scientific">Nannocystis radixulma</name>
    <dbReference type="NCBI Taxonomy" id="2995305"/>
    <lineage>
        <taxon>Bacteria</taxon>
        <taxon>Pseudomonadati</taxon>
        <taxon>Myxococcota</taxon>
        <taxon>Polyangia</taxon>
        <taxon>Nannocystales</taxon>
        <taxon>Nannocystaceae</taxon>
        <taxon>Nannocystis</taxon>
    </lineage>
</organism>